<evidence type="ECO:0000259" key="9">
    <source>
        <dbReference type="PROSITE" id="PS50928"/>
    </source>
</evidence>
<feature type="transmembrane region" description="Helical" evidence="7">
    <location>
        <begin position="285"/>
        <end position="307"/>
    </location>
</feature>
<evidence type="ECO:0000256" key="7">
    <source>
        <dbReference type="RuleBase" id="RU363032"/>
    </source>
</evidence>
<evidence type="ECO:0000256" key="8">
    <source>
        <dbReference type="SAM" id="MobiDB-lite"/>
    </source>
</evidence>
<dbReference type="InterPro" id="IPR035906">
    <property type="entry name" value="MetI-like_sf"/>
</dbReference>
<comment type="subcellular location">
    <subcellularLocation>
        <location evidence="1 7">Cell membrane</location>
        <topology evidence="1 7">Multi-pass membrane protein</topology>
    </subcellularLocation>
</comment>
<dbReference type="EMBL" id="BJNG01000016">
    <property type="protein sequence ID" value="GEC19951.1"/>
    <property type="molecule type" value="Genomic_DNA"/>
</dbReference>
<dbReference type="RefSeq" id="WP_141278481.1">
    <property type="nucleotide sequence ID" value="NZ_BAAARZ010000004.1"/>
</dbReference>
<evidence type="ECO:0000313" key="10">
    <source>
        <dbReference type="EMBL" id="GEC19951.1"/>
    </source>
</evidence>
<dbReference type="CDD" id="cd06261">
    <property type="entry name" value="TM_PBP2"/>
    <property type="match status" value="1"/>
</dbReference>
<dbReference type="PROSITE" id="PS50928">
    <property type="entry name" value="ABC_TM1"/>
    <property type="match status" value="1"/>
</dbReference>
<gene>
    <name evidence="10" type="ORF">PHY01_22340</name>
</gene>
<evidence type="ECO:0000256" key="1">
    <source>
        <dbReference type="ARBA" id="ARBA00004651"/>
    </source>
</evidence>
<evidence type="ECO:0000256" key="6">
    <source>
        <dbReference type="ARBA" id="ARBA00023136"/>
    </source>
</evidence>
<sequence>MATPVVTTSSGPSRTAPAGRRPAARLAGRRAWVVFVVPFAIPFVLFYLAPIGYAIVQSFLRTERSGGIFGQARTVFTGFDQYAAVFADPVFLQGIGRMLLFGVVQVPIMLALALGLALLLDAGVSRFKRFFRIAYFLPYGIPGVIAALMWGFLYSPQLSPIVDLFDAIGPRPDFLGAGTILWSIANIVTWTYTGYNMLIIFAALQAVPPEVSEAAYMDGAGAWRIAWSIKIPLVRPALILTAVFSIIGTLQLFTEPIVLRAISTNVTSGYTPNLLAFTIASGNNYPLAAATSVVLALGTFVLSFGFFRFAQRKGWS</sequence>
<feature type="transmembrane region" description="Helical" evidence="7">
    <location>
        <begin position="31"/>
        <end position="56"/>
    </location>
</feature>
<dbReference type="Pfam" id="PF00528">
    <property type="entry name" value="BPD_transp_1"/>
    <property type="match status" value="1"/>
</dbReference>
<accession>A0A4Y3WNX3</accession>
<evidence type="ECO:0000256" key="5">
    <source>
        <dbReference type="ARBA" id="ARBA00022989"/>
    </source>
</evidence>
<dbReference type="Proteomes" id="UP000320338">
    <property type="component" value="Unassembled WGS sequence"/>
</dbReference>
<feature type="compositionally biased region" description="Polar residues" evidence="8">
    <location>
        <begin position="1"/>
        <end position="10"/>
    </location>
</feature>
<dbReference type="GO" id="GO:0005886">
    <property type="term" value="C:plasma membrane"/>
    <property type="evidence" value="ECO:0007669"/>
    <property type="project" value="UniProtKB-SubCell"/>
</dbReference>
<feature type="compositionally biased region" description="Low complexity" evidence="8">
    <location>
        <begin position="11"/>
        <end position="20"/>
    </location>
</feature>
<comment type="similarity">
    <text evidence="7">Belongs to the binding-protein-dependent transport system permease family.</text>
</comment>
<keyword evidence="4 7" id="KW-0812">Transmembrane</keyword>
<evidence type="ECO:0000256" key="2">
    <source>
        <dbReference type="ARBA" id="ARBA00022448"/>
    </source>
</evidence>
<feature type="transmembrane region" description="Helical" evidence="7">
    <location>
        <begin position="233"/>
        <end position="253"/>
    </location>
</feature>
<evidence type="ECO:0000256" key="3">
    <source>
        <dbReference type="ARBA" id="ARBA00022475"/>
    </source>
</evidence>
<keyword evidence="2 7" id="KW-0813">Transport</keyword>
<feature type="domain" description="ABC transmembrane type-1" evidence="9">
    <location>
        <begin position="95"/>
        <end position="306"/>
    </location>
</feature>
<dbReference type="GO" id="GO:0055085">
    <property type="term" value="P:transmembrane transport"/>
    <property type="evidence" value="ECO:0007669"/>
    <property type="project" value="InterPro"/>
</dbReference>
<evidence type="ECO:0000313" key="11">
    <source>
        <dbReference type="Proteomes" id="UP000320338"/>
    </source>
</evidence>
<organism evidence="10 11">
    <name type="scientific">Pseudonocardia hydrocarbonoxydans</name>
    <dbReference type="NCBI Taxonomy" id="76726"/>
    <lineage>
        <taxon>Bacteria</taxon>
        <taxon>Bacillati</taxon>
        <taxon>Actinomycetota</taxon>
        <taxon>Actinomycetes</taxon>
        <taxon>Pseudonocardiales</taxon>
        <taxon>Pseudonocardiaceae</taxon>
        <taxon>Pseudonocardia</taxon>
    </lineage>
</organism>
<keyword evidence="6 7" id="KW-0472">Membrane</keyword>
<feature type="transmembrane region" description="Helical" evidence="7">
    <location>
        <begin position="133"/>
        <end position="154"/>
    </location>
</feature>
<dbReference type="InterPro" id="IPR000515">
    <property type="entry name" value="MetI-like"/>
</dbReference>
<evidence type="ECO:0000256" key="4">
    <source>
        <dbReference type="ARBA" id="ARBA00022692"/>
    </source>
</evidence>
<dbReference type="OrthoDB" id="9782326at2"/>
<dbReference type="Gene3D" id="1.10.3720.10">
    <property type="entry name" value="MetI-like"/>
    <property type="match status" value="1"/>
</dbReference>
<name>A0A4Y3WNX3_9PSEU</name>
<dbReference type="InterPro" id="IPR051393">
    <property type="entry name" value="ABC_transporter_permease"/>
</dbReference>
<comment type="caution">
    <text evidence="10">The sequence shown here is derived from an EMBL/GenBank/DDBJ whole genome shotgun (WGS) entry which is preliminary data.</text>
</comment>
<feature type="transmembrane region" description="Helical" evidence="7">
    <location>
        <begin position="174"/>
        <end position="195"/>
    </location>
</feature>
<keyword evidence="5 7" id="KW-1133">Transmembrane helix</keyword>
<dbReference type="AlphaFoldDB" id="A0A4Y3WNX3"/>
<dbReference type="PANTHER" id="PTHR30193">
    <property type="entry name" value="ABC TRANSPORTER PERMEASE PROTEIN"/>
    <property type="match status" value="1"/>
</dbReference>
<dbReference type="SUPFAM" id="SSF161098">
    <property type="entry name" value="MetI-like"/>
    <property type="match status" value="1"/>
</dbReference>
<reference evidence="10 11" key="1">
    <citation type="submission" date="2019-06" db="EMBL/GenBank/DDBJ databases">
        <title>Whole genome shotgun sequence of Pseudonocardia hydrocarbonoxydans NBRC 14498.</title>
        <authorList>
            <person name="Hosoyama A."/>
            <person name="Uohara A."/>
            <person name="Ohji S."/>
            <person name="Ichikawa N."/>
        </authorList>
    </citation>
    <scope>NUCLEOTIDE SEQUENCE [LARGE SCALE GENOMIC DNA]</scope>
    <source>
        <strain evidence="10 11">NBRC 14498</strain>
    </source>
</reference>
<protein>
    <submittedName>
        <fullName evidence="10">Sugar ABC transporter permease</fullName>
    </submittedName>
</protein>
<keyword evidence="3" id="KW-1003">Cell membrane</keyword>
<feature type="region of interest" description="Disordered" evidence="8">
    <location>
        <begin position="1"/>
        <end position="20"/>
    </location>
</feature>
<proteinExistence type="inferred from homology"/>
<feature type="transmembrane region" description="Helical" evidence="7">
    <location>
        <begin position="98"/>
        <end position="121"/>
    </location>
</feature>
<dbReference type="PANTHER" id="PTHR30193:SF41">
    <property type="entry name" value="DIACETYLCHITOBIOSE UPTAKE SYSTEM PERMEASE PROTEIN NGCF"/>
    <property type="match status" value="1"/>
</dbReference>
<keyword evidence="11" id="KW-1185">Reference proteome</keyword>